<evidence type="ECO:0000256" key="1">
    <source>
        <dbReference type="PROSITE-ProRule" id="PRU00339"/>
    </source>
</evidence>
<dbReference type="EMBL" id="FZPD01000002">
    <property type="protein sequence ID" value="SNS82763.1"/>
    <property type="molecule type" value="Genomic_DNA"/>
</dbReference>
<name>A0A239HPA3_EKHLU</name>
<dbReference type="InterPro" id="IPR011990">
    <property type="entry name" value="TPR-like_helical_dom_sf"/>
</dbReference>
<dbReference type="Gene3D" id="1.25.40.10">
    <property type="entry name" value="Tetratricopeptide repeat domain"/>
    <property type="match status" value="1"/>
</dbReference>
<dbReference type="InterPro" id="IPR019734">
    <property type="entry name" value="TPR_rpt"/>
</dbReference>
<dbReference type="AlphaFoldDB" id="A0A239HPA3"/>
<keyword evidence="3" id="KW-1185">Reference proteome</keyword>
<protein>
    <recommendedName>
        <fullName evidence="4">Tetratricopeptide repeat-containing protein</fullName>
    </recommendedName>
</protein>
<keyword evidence="1" id="KW-0802">TPR repeat</keyword>
<dbReference type="PROSITE" id="PS50005">
    <property type="entry name" value="TPR"/>
    <property type="match status" value="1"/>
</dbReference>
<organism evidence="2 3">
    <name type="scientific">Ekhidna lutea</name>
    <dbReference type="NCBI Taxonomy" id="447679"/>
    <lineage>
        <taxon>Bacteria</taxon>
        <taxon>Pseudomonadati</taxon>
        <taxon>Bacteroidota</taxon>
        <taxon>Cytophagia</taxon>
        <taxon>Cytophagales</taxon>
        <taxon>Reichenbachiellaceae</taxon>
        <taxon>Ekhidna</taxon>
    </lineage>
</organism>
<accession>A0A239HPA3</accession>
<feature type="repeat" description="TPR" evidence="1">
    <location>
        <begin position="18"/>
        <end position="51"/>
    </location>
</feature>
<evidence type="ECO:0000313" key="3">
    <source>
        <dbReference type="Proteomes" id="UP000198393"/>
    </source>
</evidence>
<dbReference type="SUPFAM" id="SSF48452">
    <property type="entry name" value="TPR-like"/>
    <property type="match status" value="1"/>
</dbReference>
<gene>
    <name evidence="2" type="ORF">SAMN05421640_1408</name>
</gene>
<evidence type="ECO:0008006" key="4">
    <source>
        <dbReference type="Google" id="ProtNLM"/>
    </source>
</evidence>
<reference evidence="2 3" key="1">
    <citation type="submission" date="2017-06" db="EMBL/GenBank/DDBJ databases">
        <authorList>
            <person name="Kim H.J."/>
            <person name="Triplett B.A."/>
        </authorList>
    </citation>
    <scope>NUCLEOTIDE SEQUENCE [LARGE SCALE GENOMIC DNA]</scope>
    <source>
        <strain evidence="2 3">DSM 19307</strain>
    </source>
</reference>
<evidence type="ECO:0000313" key="2">
    <source>
        <dbReference type="EMBL" id="SNS82763.1"/>
    </source>
</evidence>
<proteinExistence type="predicted"/>
<dbReference type="Proteomes" id="UP000198393">
    <property type="component" value="Unassembled WGS sequence"/>
</dbReference>
<sequence>MKLIALVIFLTTAHCIYSQSYVDSGIQHFAKEEYEEAMVDFNNAIDIQDMLTESSKAKIYYYRGMIWLKRAEDSKGNYAEENPVHQAHEDLIKATELDNSWEPHVKDAFVKLNRFLLDEAENYLKLEKKADGIDERTSLLDKRIQYLERAKELEVSSMIDLYLGQTNKQAGDIIFDNTTNVTVMQRAKAYYEAALIHYEIARYDDPFSKDIIEALLTISKRLGDVDRIAEYEKLLELAGG</sequence>